<evidence type="ECO:0008006" key="4">
    <source>
        <dbReference type="Google" id="ProtNLM"/>
    </source>
</evidence>
<evidence type="ECO:0000313" key="2">
    <source>
        <dbReference type="EMBL" id="MFD2173665.1"/>
    </source>
</evidence>
<keyword evidence="1" id="KW-0812">Transmembrane</keyword>
<name>A0ABW5A6M0_9RHOB</name>
<sequence>MPASRRYRPRVNPEEEFSPLLIWGGGVALVAVLGVLFWLLWKSQFTAPVSYLFDTPDPGAEAGYCLTVAQAVVPTGAPEGSLYDEAAQFWIKRLRALDMDMGAAIARGRAKLARDSTAVGDRTPQWRLAAMERCARRALNYGARFRAFE</sequence>
<gene>
    <name evidence="2" type="ORF">ACFSM0_06155</name>
</gene>
<comment type="caution">
    <text evidence="2">The sequence shown here is derived from an EMBL/GenBank/DDBJ whole genome shotgun (WGS) entry which is preliminary data.</text>
</comment>
<keyword evidence="1" id="KW-1133">Transmembrane helix</keyword>
<dbReference type="RefSeq" id="WP_377388354.1">
    <property type="nucleotide sequence ID" value="NZ_JBHUIX010000005.1"/>
</dbReference>
<proteinExistence type="predicted"/>
<protein>
    <recommendedName>
        <fullName evidence="4">DUF4129 domain-containing protein</fullName>
    </recommendedName>
</protein>
<reference evidence="3" key="1">
    <citation type="journal article" date="2019" name="Int. J. Syst. Evol. Microbiol.">
        <title>The Global Catalogue of Microorganisms (GCM) 10K type strain sequencing project: providing services to taxonomists for standard genome sequencing and annotation.</title>
        <authorList>
            <consortium name="The Broad Institute Genomics Platform"/>
            <consortium name="The Broad Institute Genome Sequencing Center for Infectious Disease"/>
            <person name="Wu L."/>
            <person name="Ma J."/>
        </authorList>
    </citation>
    <scope>NUCLEOTIDE SEQUENCE [LARGE SCALE GENOMIC DNA]</scope>
    <source>
        <strain evidence="3">CCUG 55131</strain>
    </source>
</reference>
<dbReference type="Proteomes" id="UP001597413">
    <property type="component" value="Unassembled WGS sequence"/>
</dbReference>
<feature type="transmembrane region" description="Helical" evidence="1">
    <location>
        <begin position="20"/>
        <end position="41"/>
    </location>
</feature>
<keyword evidence="1" id="KW-0472">Membrane</keyword>
<evidence type="ECO:0000256" key="1">
    <source>
        <dbReference type="SAM" id="Phobius"/>
    </source>
</evidence>
<dbReference type="EMBL" id="JBHUIX010000005">
    <property type="protein sequence ID" value="MFD2173665.1"/>
    <property type="molecule type" value="Genomic_DNA"/>
</dbReference>
<keyword evidence="3" id="KW-1185">Reference proteome</keyword>
<accession>A0ABW5A6M0</accession>
<evidence type="ECO:0000313" key="3">
    <source>
        <dbReference type="Proteomes" id="UP001597413"/>
    </source>
</evidence>
<organism evidence="2 3">
    <name type="scientific">Rhodobacter lacus</name>
    <dbReference type="NCBI Taxonomy" id="1641972"/>
    <lineage>
        <taxon>Bacteria</taxon>
        <taxon>Pseudomonadati</taxon>
        <taxon>Pseudomonadota</taxon>
        <taxon>Alphaproteobacteria</taxon>
        <taxon>Rhodobacterales</taxon>
        <taxon>Rhodobacter group</taxon>
        <taxon>Rhodobacter</taxon>
    </lineage>
</organism>